<dbReference type="Pfam" id="PF05331">
    <property type="entry name" value="DUF742"/>
    <property type="match status" value="1"/>
</dbReference>
<dbReference type="Proteomes" id="UP000054011">
    <property type="component" value="Unassembled WGS sequence"/>
</dbReference>
<dbReference type="RefSeq" id="WP_058940542.1">
    <property type="nucleotide sequence ID" value="NZ_LNSV01000004.1"/>
</dbReference>
<gene>
    <name evidence="2" type="ORF">ATE80_03165</name>
</gene>
<evidence type="ECO:0000256" key="1">
    <source>
        <dbReference type="SAM" id="MobiDB-lite"/>
    </source>
</evidence>
<sequence>MPAGPPTPGAPPPPTDPPPQGGRWYDTEAGPLVRPYALTGAPAEPPAEPSVGPTAGPDLVALVAAVTEPPSDRAGERLLGPRHRTLLALCRAGTRSVADLAAGAGLPVGAVRVLLGDLSGAGLVTLHRPAPVVRPPDEHTLREVIDGLRAL</sequence>
<reference evidence="2 3" key="1">
    <citation type="submission" date="2015-11" db="EMBL/GenBank/DDBJ databases">
        <title>Genome-wide analysis reveals the secondary metabolome in Streptomyces kanasensis ZX01.</title>
        <authorList>
            <person name="Zhang G."/>
            <person name="Han L."/>
            <person name="Feng J."/>
            <person name="Zhang X."/>
        </authorList>
    </citation>
    <scope>NUCLEOTIDE SEQUENCE [LARGE SCALE GENOMIC DNA]</scope>
    <source>
        <strain evidence="2 3">ZX01</strain>
    </source>
</reference>
<accession>A0A100Y9U6</accession>
<organism evidence="2 3">
    <name type="scientific">Streptomyces kanasensis</name>
    <dbReference type="NCBI Taxonomy" id="936756"/>
    <lineage>
        <taxon>Bacteria</taxon>
        <taxon>Bacillati</taxon>
        <taxon>Actinomycetota</taxon>
        <taxon>Actinomycetes</taxon>
        <taxon>Kitasatosporales</taxon>
        <taxon>Streptomycetaceae</taxon>
        <taxon>Streptomyces</taxon>
    </lineage>
</organism>
<evidence type="ECO:0000313" key="2">
    <source>
        <dbReference type="EMBL" id="KUH40302.1"/>
    </source>
</evidence>
<evidence type="ECO:0000313" key="3">
    <source>
        <dbReference type="Proteomes" id="UP000054011"/>
    </source>
</evidence>
<feature type="region of interest" description="Disordered" evidence="1">
    <location>
        <begin position="1"/>
        <end position="56"/>
    </location>
</feature>
<name>A0A100Y9U6_9ACTN</name>
<dbReference type="SUPFAM" id="SSF46785">
    <property type="entry name" value="Winged helix' DNA-binding domain"/>
    <property type="match status" value="1"/>
</dbReference>
<dbReference type="STRING" id="936756.ATE80_03165"/>
<keyword evidence="3" id="KW-1185">Reference proteome</keyword>
<comment type="caution">
    <text evidence="2">The sequence shown here is derived from an EMBL/GenBank/DDBJ whole genome shotgun (WGS) entry which is preliminary data.</text>
</comment>
<dbReference type="InterPro" id="IPR036390">
    <property type="entry name" value="WH_DNA-bd_sf"/>
</dbReference>
<dbReference type="InterPro" id="IPR007995">
    <property type="entry name" value="DUF742"/>
</dbReference>
<feature type="compositionally biased region" description="Pro residues" evidence="1">
    <location>
        <begin position="1"/>
        <end position="20"/>
    </location>
</feature>
<dbReference type="EMBL" id="LNSV01000004">
    <property type="protein sequence ID" value="KUH40302.1"/>
    <property type="molecule type" value="Genomic_DNA"/>
</dbReference>
<dbReference type="InterPro" id="IPR036388">
    <property type="entry name" value="WH-like_DNA-bd_sf"/>
</dbReference>
<proteinExistence type="predicted"/>
<dbReference type="OrthoDB" id="3296462at2"/>
<dbReference type="PANTHER" id="PTHR36221">
    <property type="entry name" value="DUF742 DOMAIN-CONTAINING PROTEIN"/>
    <property type="match status" value="1"/>
</dbReference>
<dbReference type="Gene3D" id="1.10.10.10">
    <property type="entry name" value="Winged helix-like DNA-binding domain superfamily/Winged helix DNA-binding domain"/>
    <property type="match status" value="1"/>
</dbReference>
<evidence type="ECO:0008006" key="4">
    <source>
        <dbReference type="Google" id="ProtNLM"/>
    </source>
</evidence>
<dbReference type="PANTHER" id="PTHR36221:SF1">
    <property type="entry name" value="DUF742 DOMAIN-CONTAINING PROTEIN"/>
    <property type="match status" value="1"/>
</dbReference>
<dbReference type="AlphaFoldDB" id="A0A100Y9U6"/>
<protein>
    <recommendedName>
        <fullName evidence="4">DUF742 domain-containing protein</fullName>
    </recommendedName>
</protein>